<feature type="compositionally biased region" description="Low complexity" evidence="2">
    <location>
        <begin position="329"/>
        <end position="360"/>
    </location>
</feature>
<feature type="compositionally biased region" description="Low complexity" evidence="2">
    <location>
        <begin position="31"/>
        <end position="46"/>
    </location>
</feature>
<comment type="similarity">
    <text evidence="1">Belongs to the arrestin family. PalF/RIM8 subfamily.</text>
</comment>
<feature type="compositionally biased region" description="Low complexity" evidence="2">
    <location>
        <begin position="1014"/>
        <end position="1033"/>
    </location>
</feature>
<feature type="compositionally biased region" description="Polar residues" evidence="2">
    <location>
        <begin position="240"/>
        <end position="250"/>
    </location>
</feature>
<evidence type="ECO:0000259" key="3">
    <source>
        <dbReference type="SMART" id="SM01017"/>
    </source>
</evidence>
<comment type="caution">
    <text evidence="4">The sequence shown here is derived from an EMBL/GenBank/DDBJ whole genome shotgun (WGS) entry which is preliminary data.</text>
</comment>
<gene>
    <name evidence="4" type="ORF">GMORB2_6059</name>
</gene>
<proteinExistence type="inferred from homology"/>
<dbReference type="InterPro" id="IPR011021">
    <property type="entry name" value="Arrestin-like_N"/>
</dbReference>
<dbReference type="GO" id="GO:0005829">
    <property type="term" value="C:cytosol"/>
    <property type="evidence" value="ECO:0007669"/>
    <property type="project" value="TreeGrafter"/>
</dbReference>
<feature type="region of interest" description="Disordered" evidence="2">
    <location>
        <begin position="31"/>
        <end position="59"/>
    </location>
</feature>
<feature type="region of interest" description="Disordered" evidence="2">
    <location>
        <begin position="329"/>
        <end position="361"/>
    </location>
</feature>
<feature type="domain" description="Arrestin C-terminal-like" evidence="3">
    <location>
        <begin position="649"/>
        <end position="815"/>
    </location>
</feature>
<feature type="region of interest" description="Disordered" evidence="2">
    <location>
        <begin position="703"/>
        <end position="736"/>
    </location>
</feature>
<dbReference type="PANTHER" id="PTHR11188:SF161">
    <property type="entry name" value="PH-RESPONSE REGULATOR PROTEIN PALF_RIM8"/>
    <property type="match status" value="1"/>
</dbReference>
<dbReference type="GO" id="GO:0005886">
    <property type="term" value="C:plasma membrane"/>
    <property type="evidence" value="ECO:0007669"/>
    <property type="project" value="TreeGrafter"/>
</dbReference>
<feature type="compositionally biased region" description="Low complexity" evidence="2">
    <location>
        <begin position="263"/>
        <end position="278"/>
    </location>
</feature>
<dbReference type="SUPFAM" id="SSF81296">
    <property type="entry name" value="E set domains"/>
    <property type="match status" value="1"/>
</dbReference>
<feature type="compositionally biased region" description="Low complexity" evidence="2">
    <location>
        <begin position="177"/>
        <end position="203"/>
    </location>
</feature>
<feature type="compositionally biased region" description="Basic and acidic residues" evidence="2">
    <location>
        <begin position="990"/>
        <end position="1001"/>
    </location>
</feature>
<sequence length="1180" mass="124309">MVDGREGESVTGAAAPAADVGAAVAATASWARGTAATKSTATSTSTGSGGTISSGPWASGPCGSSGEGFHFSQSSSGGSRRHRRCGTRCSGAVFSICICWRATANTTSTTNVRCSSTATFRDTRPDPPISAPTTPPTKRNQKSSSSPATRPWFLESKSNGARRQNFSSFSYHRHRPSSSSPLRSSTELSEPVSLPAAAAAAAATNSPPLANNDDAPSAVSARRRQRVLDFPVPTRLSMPPGSQSGMQNRLSSSSSPSLPPNSSPSVSAAAAPVQSAVVTDTNATLGPPAAATQSSLPSPSSSSSTNNNGDGRANTGANANAAANARRANANNAGPSAPGRRSSGSPAPSSTSATPTSRSSLLSRFKIPISLPTRTRHITDFYIQTDKSPRHSYSPGDHVRGTVHLTVSKPVRITHLTVSLNGYVQVVKDASAGSKTLSSSVSSRLPQGGSHSPQYHGNGLASLFQDEQVLSGEGRLDVSKYQFGFDLVFPSHGLPSSISFGLGTIAYMVTATLTRPTSIAPTISCDRDVQLMDKIDIGRVQPPRPRPIFLEPISKHKRRKRSAGLERATPTPAQDLTGHEGGSEAGSVAPSSVTADDASRNRSTIDLRHTDQSDIRSDISAGSVRSVSTGGLSRAELAQVAEAKQQAVDDKTITATIAVLRGGCLPGDTVPVRITVQHIERIKSMNGVIVTLFRRGKVDSNPPASLFDGTMSDEDKRKLNKDESYPRSRTGLGGLSLSSAGSTRVFRQDLDQTMSPLIINPATLQASVTLSVKLPEEPFPTTMGVPGDMIAFRYYVEVLVDLKGNMWSSVGAQDSRLGSTAGGMFDGVGANYNPRRGVAIRDTEAMRRAKSVVAVAMEVIVGTTDSSRTSKPSRLWTSPSIRPMGTSTSEDDQQHGSSPNLGHNHQHPNAPYQYQFHDQSQPDIAPPLNGQLTNSPSSYNPNGQRFYNQSPMAQPGTGPPHPYHPYPMADDYRGESPAYFPPPQMPEPHTLSDKERVRQAEMRLLPSQPPDPNAASGSASVSVSASAPSAPDADGSDDHGDASEADETPTAGPSAPPPLEYADQDASAPTHDDVETPPAGAAVSGEDKQERERRRLMNEASAPPEIPDDMDRVRGEPSSPPDADDDAAEPSAPILDEEVEQHQHHSLQQHQHHPAYGAGAGPSNSRSSHDDYEQLPAYVQ</sequence>
<dbReference type="InterPro" id="IPR014752">
    <property type="entry name" value="Arrestin-like_C"/>
</dbReference>
<dbReference type="GO" id="GO:0031625">
    <property type="term" value="F:ubiquitin protein ligase binding"/>
    <property type="evidence" value="ECO:0007669"/>
    <property type="project" value="TreeGrafter"/>
</dbReference>
<organism evidence="4 5">
    <name type="scientific">Geosmithia morbida</name>
    <dbReference type="NCBI Taxonomy" id="1094350"/>
    <lineage>
        <taxon>Eukaryota</taxon>
        <taxon>Fungi</taxon>
        <taxon>Dikarya</taxon>
        <taxon>Ascomycota</taxon>
        <taxon>Pezizomycotina</taxon>
        <taxon>Sordariomycetes</taxon>
        <taxon>Hypocreomycetidae</taxon>
        <taxon>Hypocreales</taxon>
        <taxon>Bionectriaceae</taxon>
        <taxon>Geosmithia</taxon>
    </lineage>
</organism>
<keyword evidence="5" id="KW-1185">Reference proteome</keyword>
<dbReference type="InterPro" id="IPR050357">
    <property type="entry name" value="Arrestin_domain-protein"/>
</dbReference>
<name>A0A9P4YX90_9HYPO</name>
<feature type="region of interest" description="Disordered" evidence="2">
    <location>
        <begin position="437"/>
        <end position="458"/>
    </location>
</feature>
<dbReference type="OrthoDB" id="7785529at2759"/>
<feature type="compositionally biased region" description="Basic and acidic residues" evidence="2">
    <location>
        <begin position="1085"/>
        <end position="1097"/>
    </location>
</feature>
<feature type="compositionally biased region" description="Polar residues" evidence="2">
    <location>
        <begin position="111"/>
        <end position="120"/>
    </location>
</feature>
<dbReference type="Gene3D" id="2.60.40.640">
    <property type="match status" value="1"/>
</dbReference>
<evidence type="ECO:0000313" key="4">
    <source>
        <dbReference type="EMBL" id="KAF4123358.1"/>
    </source>
</evidence>
<evidence type="ECO:0000313" key="5">
    <source>
        <dbReference type="Proteomes" id="UP000749293"/>
    </source>
</evidence>
<evidence type="ECO:0000256" key="2">
    <source>
        <dbReference type="SAM" id="MobiDB-lite"/>
    </source>
</evidence>
<protein>
    <submittedName>
        <fullName evidence="4">Arrestin-related trafficking adapter 9</fullName>
    </submittedName>
</protein>
<feature type="compositionally biased region" description="Polar residues" evidence="2">
    <location>
        <begin position="930"/>
        <end position="952"/>
    </location>
</feature>
<feature type="region of interest" description="Disordered" evidence="2">
    <location>
        <begin position="539"/>
        <end position="628"/>
    </location>
</feature>
<dbReference type="InterPro" id="IPR014756">
    <property type="entry name" value="Ig_E-set"/>
</dbReference>
<feature type="compositionally biased region" description="Low complexity" evidence="2">
    <location>
        <begin position="294"/>
        <end position="317"/>
    </location>
</feature>
<feature type="compositionally biased region" description="Low complexity" evidence="2">
    <location>
        <begin position="727"/>
        <end position="736"/>
    </location>
</feature>
<feature type="region of interest" description="Disordered" evidence="2">
    <location>
        <begin position="863"/>
        <end position="1180"/>
    </location>
</feature>
<accession>A0A9P4YX90</accession>
<feature type="compositionally biased region" description="Basic residues" evidence="2">
    <location>
        <begin position="1144"/>
        <end position="1153"/>
    </location>
</feature>
<dbReference type="InterPro" id="IPR011022">
    <property type="entry name" value="Arrestin_C-like"/>
</dbReference>
<dbReference type="GeneID" id="55972284"/>
<feature type="compositionally biased region" description="Polar residues" evidence="2">
    <location>
        <begin position="863"/>
        <end position="888"/>
    </location>
</feature>
<dbReference type="AlphaFoldDB" id="A0A9P4YX90"/>
<reference evidence="4" key="1">
    <citation type="submission" date="2020-03" db="EMBL/GenBank/DDBJ databases">
        <title>Site-based positive gene gene selection in Geosmithia morbida across the United States reveals a broad range of putative effectors and factors for local host and environmental adapation.</title>
        <authorList>
            <person name="Onufrak A."/>
            <person name="Murdoch R.W."/>
            <person name="Gazis R."/>
            <person name="Huff M."/>
            <person name="Staton M."/>
            <person name="Klingeman W."/>
            <person name="Hadziabdic D."/>
        </authorList>
    </citation>
    <scope>NUCLEOTIDE SEQUENCE</scope>
    <source>
        <strain evidence="4">1262</strain>
    </source>
</reference>
<evidence type="ECO:0000256" key="1">
    <source>
        <dbReference type="ARBA" id="ARBA00037950"/>
    </source>
</evidence>
<feature type="compositionally biased region" description="Polar residues" evidence="2">
    <location>
        <begin position="156"/>
        <end position="165"/>
    </location>
</feature>
<feature type="region of interest" description="Disordered" evidence="2">
    <location>
        <begin position="111"/>
        <end position="317"/>
    </location>
</feature>
<dbReference type="GO" id="GO:0030674">
    <property type="term" value="F:protein-macromolecule adaptor activity"/>
    <property type="evidence" value="ECO:0007669"/>
    <property type="project" value="TreeGrafter"/>
</dbReference>
<dbReference type="EMBL" id="JAANYQ010000006">
    <property type="protein sequence ID" value="KAF4123358.1"/>
    <property type="molecule type" value="Genomic_DNA"/>
</dbReference>
<dbReference type="SMART" id="SM01017">
    <property type="entry name" value="Arrestin_C"/>
    <property type="match status" value="1"/>
</dbReference>
<feature type="compositionally biased region" description="Low complexity" evidence="2">
    <location>
        <begin position="437"/>
        <end position="450"/>
    </location>
</feature>
<dbReference type="GO" id="GO:0070086">
    <property type="term" value="P:ubiquitin-dependent endocytosis"/>
    <property type="evidence" value="ECO:0007669"/>
    <property type="project" value="TreeGrafter"/>
</dbReference>
<feature type="compositionally biased region" description="Basic and acidic residues" evidence="2">
    <location>
        <begin position="597"/>
        <end position="617"/>
    </location>
</feature>
<feature type="compositionally biased region" description="Pro residues" evidence="2">
    <location>
        <begin position="126"/>
        <end position="135"/>
    </location>
</feature>
<dbReference type="PANTHER" id="PTHR11188">
    <property type="entry name" value="ARRESTIN DOMAIN CONTAINING PROTEIN"/>
    <property type="match status" value="1"/>
</dbReference>
<dbReference type="Pfam" id="PF02752">
    <property type="entry name" value="Arrestin_C"/>
    <property type="match status" value="1"/>
</dbReference>
<dbReference type="Proteomes" id="UP000749293">
    <property type="component" value="Unassembled WGS sequence"/>
</dbReference>
<dbReference type="Pfam" id="PF00339">
    <property type="entry name" value="Arrestin_N"/>
    <property type="match status" value="1"/>
</dbReference>
<feature type="compositionally biased region" description="Basic and acidic residues" evidence="2">
    <location>
        <begin position="713"/>
        <end position="726"/>
    </location>
</feature>
<dbReference type="RefSeq" id="XP_035322010.1">
    <property type="nucleotide sequence ID" value="XM_035468029.1"/>
</dbReference>